<dbReference type="PANTHER" id="PTHR30212">
    <property type="entry name" value="PROTEIN YIIM"/>
    <property type="match status" value="1"/>
</dbReference>
<dbReference type="InterPro" id="IPR011037">
    <property type="entry name" value="Pyrv_Knase-like_insert_dom_sf"/>
</dbReference>
<dbReference type="AlphaFoldDB" id="A0A9D1PP56"/>
<evidence type="ECO:0000313" key="3">
    <source>
        <dbReference type="Proteomes" id="UP000823937"/>
    </source>
</evidence>
<evidence type="ECO:0000259" key="1">
    <source>
        <dbReference type="PROSITE" id="PS51340"/>
    </source>
</evidence>
<dbReference type="GO" id="GO:0003824">
    <property type="term" value="F:catalytic activity"/>
    <property type="evidence" value="ECO:0007669"/>
    <property type="project" value="InterPro"/>
</dbReference>
<feature type="domain" description="MOSC" evidence="1">
    <location>
        <begin position="37"/>
        <end position="172"/>
    </location>
</feature>
<reference evidence="2" key="1">
    <citation type="journal article" date="2021" name="PeerJ">
        <title>Extensive microbial diversity within the chicken gut microbiome revealed by metagenomics and culture.</title>
        <authorList>
            <person name="Gilroy R."/>
            <person name="Ravi A."/>
            <person name="Getino M."/>
            <person name="Pursley I."/>
            <person name="Horton D.L."/>
            <person name="Alikhan N.F."/>
            <person name="Baker D."/>
            <person name="Gharbi K."/>
            <person name="Hall N."/>
            <person name="Watson M."/>
            <person name="Adriaenssens E.M."/>
            <person name="Foster-Nyarko E."/>
            <person name="Jarju S."/>
            <person name="Secka A."/>
            <person name="Antonio M."/>
            <person name="Oren A."/>
            <person name="Chaudhuri R.R."/>
            <person name="La Ragione R."/>
            <person name="Hildebrand F."/>
            <person name="Pallen M.J."/>
        </authorList>
    </citation>
    <scope>NUCLEOTIDE SEQUENCE</scope>
    <source>
        <strain evidence="2">CHK169-2315</strain>
    </source>
</reference>
<sequence length="236" mass="27113">MIAPFVAELRTGKVKRLGSEGAENPMERTWETGMFKEIREGKVWLSKTGLEADEVADTKNHGGEEKAIFAYPMHHYDYWREKIPHADISVGGMGENLVIADVDEFTVCIGDIFQFGEAIVQVSQPRQPCWKPARRYEVLDLALQIQHSGKTGWYFRVLEEGYVQTGETLQLMERPHEGWSIATCNEVMHEKKYDLIATRKLMLVEALAPNWKRTLQKRLRGAESSIRKRVYGENIE</sequence>
<dbReference type="Pfam" id="PF03475">
    <property type="entry name" value="YiiM_3-alpha"/>
    <property type="match status" value="1"/>
</dbReference>
<dbReference type="PANTHER" id="PTHR30212:SF2">
    <property type="entry name" value="PROTEIN YIIM"/>
    <property type="match status" value="1"/>
</dbReference>
<comment type="caution">
    <text evidence="2">The sequence shown here is derived from an EMBL/GenBank/DDBJ whole genome shotgun (WGS) entry which is preliminary data.</text>
</comment>
<dbReference type="InterPro" id="IPR052353">
    <property type="entry name" value="Benzoxazolinone_Detox_Enz"/>
</dbReference>
<dbReference type="PROSITE" id="PS51340">
    <property type="entry name" value="MOSC"/>
    <property type="match status" value="1"/>
</dbReference>
<protein>
    <submittedName>
        <fullName evidence="2">MOSC domain-containing protein</fullName>
    </submittedName>
</protein>
<dbReference type="GO" id="GO:0030170">
    <property type="term" value="F:pyridoxal phosphate binding"/>
    <property type="evidence" value="ECO:0007669"/>
    <property type="project" value="InterPro"/>
</dbReference>
<dbReference type="GO" id="GO:0030151">
    <property type="term" value="F:molybdenum ion binding"/>
    <property type="evidence" value="ECO:0007669"/>
    <property type="project" value="InterPro"/>
</dbReference>
<accession>A0A9D1PP56</accession>
<dbReference type="EMBL" id="DXHX01000119">
    <property type="protein sequence ID" value="HIV74933.1"/>
    <property type="molecule type" value="Genomic_DNA"/>
</dbReference>
<dbReference type="Pfam" id="PF03473">
    <property type="entry name" value="MOSC"/>
    <property type="match status" value="1"/>
</dbReference>
<name>A0A9D1PP56_9BACI</name>
<gene>
    <name evidence="2" type="ORF">H9895_07655</name>
</gene>
<dbReference type="Proteomes" id="UP000823937">
    <property type="component" value="Unassembled WGS sequence"/>
</dbReference>
<organism evidence="2 3">
    <name type="scientific">Candidatus Pseudogracilibacillus intestinigallinarum</name>
    <dbReference type="NCBI Taxonomy" id="2838742"/>
    <lineage>
        <taxon>Bacteria</taxon>
        <taxon>Bacillati</taxon>
        <taxon>Bacillota</taxon>
        <taxon>Bacilli</taxon>
        <taxon>Bacillales</taxon>
        <taxon>Bacillaceae</taxon>
        <taxon>Pseudogracilibacillus</taxon>
    </lineage>
</organism>
<dbReference type="Gene3D" id="2.40.33.20">
    <property type="entry name" value="PK beta-barrel domain-like"/>
    <property type="match status" value="1"/>
</dbReference>
<dbReference type="SUPFAM" id="SSF50800">
    <property type="entry name" value="PK beta-barrel domain-like"/>
    <property type="match status" value="1"/>
</dbReference>
<reference evidence="2" key="2">
    <citation type="submission" date="2021-04" db="EMBL/GenBank/DDBJ databases">
        <authorList>
            <person name="Gilroy R."/>
        </authorList>
    </citation>
    <scope>NUCLEOTIDE SEQUENCE</scope>
    <source>
        <strain evidence="2">CHK169-2315</strain>
    </source>
</reference>
<proteinExistence type="predicted"/>
<dbReference type="InterPro" id="IPR005163">
    <property type="entry name" value="Tri_helical_YiiM-like"/>
</dbReference>
<dbReference type="InterPro" id="IPR005302">
    <property type="entry name" value="MoCF_Sase_C"/>
</dbReference>
<evidence type="ECO:0000313" key="2">
    <source>
        <dbReference type="EMBL" id="HIV74933.1"/>
    </source>
</evidence>